<dbReference type="GO" id="GO:0004129">
    <property type="term" value="F:cytochrome-c oxidase activity"/>
    <property type="evidence" value="ECO:0007669"/>
    <property type="project" value="UniProtKB-EC"/>
</dbReference>
<dbReference type="AlphaFoldDB" id="A0A6A8AAB0"/>
<reference evidence="16 17" key="1">
    <citation type="submission" date="2019-11" db="EMBL/GenBank/DDBJ databases">
        <title>Genome analysis of Rhizobacterium cereale a novel genus and species isolated from maize roots in North Spain.</title>
        <authorList>
            <person name="Menendez E."/>
            <person name="Flores-Felix J.D."/>
            <person name="Ramirez-Bahena M.-H."/>
            <person name="Igual J.M."/>
            <person name="Garcia-Fraile P."/>
            <person name="Peix A."/>
            <person name="Velazquez E."/>
        </authorList>
    </citation>
    <scope>NUCLEOTIDE SEQUENCE [LARGE SCALE GENOMIC DNA]</scope>
    <source>
        <strain evidence="16 17">RZME27</strain>
    </source>
</reference>
<protein>
    <recommendedName>
        <fullName evidence="12">Cytochrome aa3 subunit 2</fullName>
    </recommendedName>
</protein>
<evidence type="ECO:0000256" key="11">
    <source>
        <dbReference type="ARBA" id="ARBA00024688"/>
    </source>
</evidence>
<keyword evidence="7" id="KW-0249">Electron transport</keyword>
<evidence type="ECO:0000256" key="8">
    <source>
        <dbReference type="ARBA" id="ARBA00022989"/>
    </source>
</evidence>
<keyword evidence="6" id="KW-0479">Metal-binding</keyword>
<evidence type="ECO:0000256" key="6">
    <source>
        <dbReference type="ARBA" id="ARBA00022723"/>
    </source>
</evidence>
<dbReference type="InterPro" id="IPR014222">
    <property type="entry name" value="Cyt_c_oxidase_su2"/>
</dbReference>
<dbReference type="GO" id="GO:0016020">
    <property type="term" value="C:membrane"/>
    <property type="evidence" value="ECO:0007669"/>
    <property type="project" value="UniProtKB-SubCell"/>
</dbReference>
<evidence type="ECO:0000256" key="4">
    <source>
        <dbReference type="ARBA" id="ARBA00022660"/>
    </source>
</evidence>
<evidence type="ECO:0000256" key="13">
    <source>
        <dbReference type="ARBA" id="ARBA00047816"/>
    </source>
</evidence>
<feature type="transmembrane region" description="Helical" evidence="14">
    <location>
        <begin position="120"/>
        <end position="141"/>
    </location>
</feature>
<evidence type="ECO:0000256" key="1">
    <source>
        <dbReference type="ARBA" id="ARBA00004141"/>
    </source>
</evidence>
<comment type="catalytic activity">
    <reaction evidence="13">
        <text>4 Fe(II)-[cytochrome c] + O2 + 8 H(+)(in) = 4 Fe(III)-[cytochrome c] + 2 H2O + 4 H(+)(out)</text>
        <dbReference type="Rhea" id="RHEA:11436"/>
        <dbReference type="Rhea" id="RHEA-COMP:10350"/>
        <dbReference type="Rhea" id="RHEA-COMP:14399"/>
        <dbReference type="ChEBI" id="CHEBI:15377"/>
        <dbReference type="ChEBI" id="CHEBI:15378"/>
        <dbReference type="ChEBI" id="CHEBI:15379"/>
        <dbReference type="ChEBI" id="CHEBI:29033"/>
        <dbReference type="ChEBI" id="CHEBI:29034"/>
        <dbReference type="EC" id="7.1.1.9"/>
    </reaction>
</comment>
<evidence type="ECO:0000313" key="16">
    <source>
        <dbReference type="EMBL" id="MQY46580.1"/>
    </source>
</evidence>
<comment type="function">
    <text evidence="11">Subunits I and II form the functional core of the enzyme complex. Electrons originating in cytochrome c are transferred via heme a and Cu(A) to the binuclear center formed by heme a3 and Cu(B).</text>
</comment>
<feature type="domain" description="Cytochrome oxidase subunit II copper A binding" evidence="15">
    <location>
        <begin position="156"/>
        <end position="270"/>
    </location>
</feature>
<dbReference type="InterPro" id="IPR001505">
    <property type="entry name" value="Copper_CuA"/>
</dbReference>
<keyword evidence="17" id="KW-1185">Reference proteome</keyword>
<dbReference type="PANTHER" id="PTHR22888:SF9">
    <property type="entry name" value="CYTOCHROME C OXIDASE SUBUNIT 2"/>
    <property type="match status" value="1"/>
</dbReference>
<evidence type="ECO:0000256" key="5">
    <source>
        <dbReference type="ARBA" id="ARBA00022692"/>
    </source>
</evidence>
<accession>A0A6A8AAB0</accession>
<evidence type="ECO:0000256" key="9">
    <source>
        <dbReference type="ARBA" id="ARBA00023008"/>
    </source>
</evidence>
<name>A0A6A8AAB0_9HYPH</name>
<dbReference type="InterPro" id="IPR045187">
    <property type="entry name" value="CcO_II"/>
</dbReference>
<evidence type="ECO:0000256" key="3">
    <source>
        <dbReference type="ARBA" id="ARBA00022448"/>
    </source>
</evidence>
<dbReference type="GO" id="GO:0005507">
    <property type="term" value="F:copper ion binding"/>
    <property type="evidence" value="ECO:0007669"/>
    <property type="project" value="InterPro"/>
</dbReference>
<keyword evidence="10 14" id="KW-0472">Membrane</keyword>
<comment type="caution">
    <text evidence="16">The sequence shown here is derived from an EMBL/GenBank/DDBJ whole genome shotgun (WGS) entry which is preliminary data.</text>
</comment>
<dbReference type="Proteomes" id="UP000435138">
    <property type="component" value="Unassembled WGS sequence"/>
</dbReference>
<evidence type="ECO:0000256" key="2">
    <source>
        <dbReference type="ARBA" id="ARBA00007866"/>
    </source>
</evidence>
<proteinExistence type="inferred from homology"/>
<feature type="transmembrane region" description="Helical" evidence="14">
    <location>
        <begin position="47"/>
        <end position="67"/>
    </location>
</feature>
<keyword evidence="16" id="KW-0560">Oxidoreductase</keyword>
<dbReference type="GO" id="GO:0016491">
    <property type="term" value="F:oxidoreductase activity"/>
    <property type="evidence" value="ECO:0007669"/>
    <property type="project" value="UniProtKB-KW"/>
</dbReference>
<keyword evidence="4" id="KW-0679">Respiratory chain</keyword>
<keyword evidence="5 14" id="KW-0812">Transmembrane</keyword>
<dbReference type="PROSITE" id="PS50857">
    <property type="entry name" value="COX2_CUA"/>
    <property type="match status" value="1"/>
</dbReference>
<keyword evidence="8 14" id="KW-1133">Transmembrane helix</keyword>
<evidence type="ECO:0000256" key="12">
    <source>
        <dbReference type="ARBA" id="ARBA00031399"/>
    </source>
</evidence>
<gene>
    <name evidence="16" type="primary">coxB</name>
    <name evidence="16" type="ORF">GAO09_11045</name>
</gene>
<dbReference type="PROSITE" id="PS00078">
    <property type="entry name" value="COX2"/>
    <property type="match status" value="1"/>
</dbReference>
<keyword evidence="3" id="KW-0813">Transport</keyword>
<sequence>MKRVAGNRDHGAGILFRNLRNDRIGRFGFVFHQGSPLSRQSHGGWSWFRIFGALGLVSLLSGCSGELSALDPAGPSAASIADLWWAMLWGACALFTLVLGLFLATWFVPTFGRRLPPDRWILWGGLALPLPVLIALTLYAFTQGEFLLKGATKDTEDALQVRAIGRMWQWHFSYPTLPGSVAEAGVLHIPAGRTIEIVAESEDVIHSFWVPRLGGKIDAVPGHANRLRIRADQPGRYGGICSEYCGTGHAGMRFEVRAHDNDGFLNAVSARTGQ</sequence>
<organism evidence="16 17">
    <name type="scientific">Endobacterium cereale</name>
    <dbReference type="NCBI Taxonomy" id="2663029"/>
    <lineage>
        <taxon>Bacteria</taxon>
        <taxon>Pseudomonadati</taxon>
        <taxon>Pseudomonadota</taxon>
        <taxon>Alphaproteobacteria</taxon>
        <taxon>Hyphomicrobiales</taxon>
        <taxon>Rhizobiaceae</taxon>
        <taxon>Endobacterium</taxon>
    </lineage>
</organism>
<feature type="transmembrane region" description="Helical" evidence="14">
    <location>
        <begin position="87"/>
        <end position="108"/>
    </location>
</feature>
<dbReference type="InterPro" id="IPR008972">
    <property type="entry name" value="Cupredoxin"/>
</dbReference>
<comment type="similarity">
    <text evidence="2">Belongs to the cytochrome c oxidase subunit 2 family.</text>
</comment>
<keyword evidence="9" id="KW-0186">Copper</keyword>
<comment type="subcellular location">
    <subcellularLocation>
        <location evidence="1">Membrane</location>
        <topology evidence="1">Multi-pass membrane protein</topology>
    </subcellularLocation>
</comment>
<dbReference type="GO" id="GO:0042773">
    <property type="term" value="P:ATP synthesis coupled electron transport"/>
    <property type="evidence" value="ECO:0007669"/>
    <property type="project" value="TreeGrafter"/>
</dbReference>
<dbReference type="SUPFAM" id="SSF49503">
    <property type="entry name" value="Cupredoxins"/>
    <property type="match status" value="1"/>
</dbReference>
<dbReference type="PANTHER" id="PTHR22888">
    <property type="entry name" value="CYTOCHROME C OXIDASE, SUBUNIT II"/>
    <property type="match status" value="1"/>
</dbReference>
<dbReference type="Gene3D" id="2.60.40.420">
    <property type="entry name" value="Cupredoxins - blue copper proteins"/>
    <property type="match status" value="1"/>
</dbReference>
<dbReference type="InterPro" id="IPR002429">
    <property type="entry name" value="CcO_II-like_C"/>
</dbReference>
<evidence type="ECO:0000259" key="15">
    <source>
        <dbReference type="PROSITE" id="PS50857"/>
    </source>
</evidence>
<evidence type="ECO:0000256" key="14">
    <source>
        <dbReference type="SAM" id="Phobius"/>
    </source>
</evidence>
<dbReference type="NCBIfam" id="TIGR02866">
    <property type="entry name" value="CoxB"/>
    <property type="match status" value="1"/>
</dbReference>
<evidence type="ECO:0000256" key="7">
    <source>
        <dbReference type="ARBA" id="ARBA00022982"/>
    </source>
</evidence>
<dbReference type="Pfam" id="PF00116">
    <property type="entry name" value="COX2"/>
    <property type="match status" value="1"/>
</dbReference>
<evidence type="ECO:0000313" key="17">
    <source>
        <dbReference type="Proteomes" id="UP000435138"/>
    </source>
</evidence>
<evidence type="ECO:0000256" key="10">
    <source>
        <dbReference type="ARBA" id="ARBA00023136"/>
    </source>
</evidence>
<dbReference type="EMBL" id="WIXI01000041">
    <property type="protein sequence ID" value="MQY46580.1"/>
    <property type="molecule type" value="Genomic_DNA"/>
</dbReference>